<keyword evidence="1" id="KW-0812">Transmembrane</keyword>
<dbReference type="SUPFAM" id="SSF56059">
    <property type="entry name" value="Glutathione synthetase ATP-binding domain-like"/>
    <property type="match status" value="1"/>
</dbReference>
<reference evidence="2 3" key="1">
    <citation type="journal article" date="2015" name="Genome Biol. Evol.">
        <title>Comparative Genomics of a Bacterivorous Green Alga Reveals Evolutionary Causalities and Consequences of Phago-Mixotrophic Mode of Nutrition.</title>
        <authorList>
            <person name="Burns J.A."/>
            <person name="Paasch A."/>
            <person name="Narechania A."/>
            <person name="Kim E."/>
        </authorList>
    </citation>
    <scope>NUCLEOTIDE SEQUENCE [LARGE SCALE GENOMIC DNA]</scope>
    <source>
        <strain evidence="2 3">PLY_AMNH</strain>
    </source>
</reference>
<feature type="transmembrane region" description="Helical" evidence="1">
    <location>
        <begin position="21"/>
        <end position="43"/>
    </location>
</feature>
<keyword evidence="1" id="KW-1133">Transmembrane helix</keyword>
<proteinExistence type="predicted"/>
<evidence type="ECO:0000313" key="2">
    <source>
        <dbReference type="EMBL" id="KAK3281375.1"/>
    </source>
</evidence>
<name>A0AAE0LE31_9CHLO</name>
<evidence type="ECO:0000313" key="3">
    <source>
        <dbReference type="Proteomes" id="UP001190700"/>
    </source>
</evidence>
<keyword evidence="1" id="KW-0472">Membrane</keyword>
<evidence type="ECO:0000256" key="1">
    <source>
        <dbReference type="SAM" id="Phobius"/>
    </source>
</evidence>
<protein>
    <recommendedName>
        <fullName evidence="4">ATP-grasp domain-containing protein</fullName>
    </recommendedName>
</protein>
<keyword evidence="3" id="KW-1185">Reference proteome</keyword>
<accession>A0AAE0LE31</accession>
<evidence type="ECO:0008006" key="4">
    <source>
        <dbReference type="Google" id="ProtNLM"/>
    </source>
</evidence>
<comment type="caution">
    <text evidence="2">The sequence shown here is derived from an EMBL/GenBank/DDBJ whole genome shotgun (WGS) entry which is preliminary data.</text>
</comment>
<dbReference type="Proteomes" id="UP001190700">
    <property type="component" value="Unassembled WGS sequence"/>
</dbReference>
<sequence>MGENKDDSIYSPLQQLKMRGSAIVVVLAMFACTYLSLGIIVLFRVKNAVFSSSKPITADSKCKSKTVLVSGAKMTKALFYVRALGRAGHRVVLIETPKYWLSGSRFSRFVSSFYTVPDPRFEEDKYTEAVLKICKDEAVDVFVPLSAPSVALCESRMMGILKSKLDIDTLHFNEEDCTKLDDKDRFCALSKQFGLLTPVSFRMESKDEIRTFNSKLNLQSDHESSQQYILKSIVYDPLRRIDMFKLPCADTMLDGYLNDITVSKSVPWTIQEFLVGQEYMCGAIFRDGHLGAAAMCKASASVLNYRNEFIPEIFNWMRTFGQNSKCTGSAQVDFFLTTDGRVMPIEFNPRAGSALMMVEDSKLGHIMALDEEFFSEPTLQPDSSQPDLYWFYNEIGLLLAKRFSIAAVIQFVKEIVRGKDAVFDMDDVLPFLMFNHFQVPLLLLDTFFAGRKWHKVDFCIGKVVEDGGGGGGSGVWWRGGDELRGRCQPLGRRGGARDNREACANCLVGEVPVTATPGSYAGDTWSSCGEFRGCGFRAHNAYFGTGLPTLVPLGGGGAPNVSHITKSVRLPT</sequence>
<organism evidence="2 3">
    <name type="scientific">Cymbomonas tetramitiformis</name>
    <dbReference type="NCBI Taxonomy" id="36881"/>
    <lineage>
        <taxon>Eukaryota</taxon>
        <taxon>Viridiplantae</taxon>
        <taxon>Chlorophyta</taxon>
        <taxon>Pyramimonadophyceae</taxon>
        <taxon>Pyramimonadales</taxon>
        <taxon>Pyramimonadaceae</taxon>
        <taxon>Cymbomonas</taxon>
    </lineage>
</organism>
<dbReference type="PROSITE" id="PS51257">
    <property type="entry name" value="PROKAR_LIPOPROTEIN"/>
    <property type="match status" value="1"/>
</dbReference>
<dbReference type="Gene3D" id="3.30.470.20">
    <property type="entry name" value="ATP-grasp fold, B domain"/>
    <property type="match status" value="1"/>
</dbReference>
<gene>
    <name evidence="2" type="ORF">CYMTET_10834</name>
</gene>
<dbReference type="Gene3D" id="3.40.50.20">
    <property type="match status" value="1"/>
</dbReference>
<dbReference type="AlphaFoldDB" id="A0AAE0LE31"/>
<dbReference type="EMBL" id="LGRX02003861">
    <property type="protein sequence ID" value="KAK3281375.1"/>
    <property type="molecule type" value="Genomic_DNA"/>
</dbReference>